<name>A0A0M0HIC1_VIBNE</name>
<dbReference type="Pfam" id="PF00583">
    <property type="entry name" value="Acetyltransf_1"/>
    <property type="match status" value="1"/>
</dbReference>
<accession>A0A0M0HIC1</accession>
<dbReference type="PROSITE" id="PS51186">
    <property type="entry name" value="GNAT"/>
    <property type="match status" value="1"/>
</dbReference>
<proteinExistence type="predicted"/>
<evidence type="ECO:0000313" key="2">
    <source>
        <dbReference type="EMBL" id="KOO01820.1"/>
    </source>
</evidence>
<dbReference type="OrthoDB" id="7678938at2"/>
<dbReference type="PATRIC" id="fig|693.5.peg.3766"/>
<reference evidence="3" key="1">
    <citation type="submission" date="2015-08" db="EMBL/GenBank/DDBJ databases">
        <title>Vibrio galatheae sp. nov., a novel member of the Vibrionaceae family isolated from the Solomon Islands.</title>
        <authorList>
            <person name="Giubergia S."/>
            <person name="Machado H."/>
            <person name="Mateiu R.V."/>
            <person name="Gram L."/>
        </authorList>
    </citation>
    <scope>NUCLEOTIDE SEQUENCE [LARGE SCALE GENOMIC DNA]</scope>
    <source>
        <strain evidence="3">DSM 19584</strain>
    </source>
</reference>
<sequence>MEISLLAEHQHEVSKIAGWYFREWASKVPNVTEKMVQEDIAHKATNQAMPLSIVAHENGSLVGTLELKFRENRNYPEYVHWVGGVYVPAEHRGNGVAKKLLSEAKKMAVDFGVKALYLQCESKNVGLYLGQGFTSLHQSTSNQVETTIMVWHAAT</sequence>
<organism evidence="2 3">
    <name type="scientific">Vibrio nereis</name>
    <dbReference type="NCBI Taxonomy" id="693"/>
    <lineage>
        <taxon>Bacteria</taxon>
        <taxon>Pseudomonadati</taxon>
        <taxon>Pseudomonadota</taxon>
        <taxon>Gammaproteobacteria</taxon>
        <taxon>Vibrionales</taxon>
        <taxon>Vibrionaceae</taxon>
        <taxon>Vibrio</taxon>
    </lineage>
</organism>
<gene>
    <name evidence="2" type="ORF">AKJ17_18505</name>
</gene>
<dbReference type="InterPro" id="IPR000182">
    <property type="entry name" value="GNAT_dom"/>
</dbReference>
<dbReference type="CDD" id="cd04301">
    <property type="entry name" value="NAT_SF"/>
    <property type="match status" value="1"/>
</dbReference>
<dbReference type="GO" id="GO:0016747">
    <property type="term" value="F:acyltransferase activity, transferring groups other than amino-acyl groups"/>
    <property type="evidence" value="ECO:0007669"/>
    <property type="project" value="InterPro"/>
</dbReference>
<dbReference type="Proteomes" id="UP000037515">
    <property type="component" value="Unassembled WGS sequence"/>
</dbReference>
<dbReference type="AlphaFoldDB" id="A0A0M0HIC1"/>
<dbReference type="InterPro" id="IPR016181">
    <property type="entry name" value="Acyl_CoA_acyltransferase"/>
</dbReference>
<keyword evidence="2" id="KW-0808">Transferase</keyword>
<evidence type="ECO:0000313" key="3">
    <source>
        <dbReference type="Proteomes" id="UP000037515"/>
    </source>
</evidence>
<dbReference type="Gene3D" id="3.40.630.30">
    <property type="match status" value="1"/>
</dbReference>
<dbReference type="RefSeq" id="WP_053397266.1">
    <property type="nucleotide sequence ID" value="NZ_LHPJ01000038.1"/>
</dbReference>
<protein>
    <submittedName>
        <fullName evidence="2">Acetyltransferase</fullName>
    </submittedName>
</protein>
<dbReference type="STRING" id="693.AKJ17_18505"/>
<feature type="domain" description="N-acetyltransferase" evidence="1">
    <location>
        <begin position="1"/>
        <end position="155"/>
    </location>
</feature>
<dbReference type="EMBL" id="LHPJ01000038">
    <property type="protein sequence ID" value="KOO01820.1"/>
    <property type="molecule type" value="Genomic_DNA"/>
</dbReference>
<evidence type="ECO:0000259" key="1">
    <source>
        <dbReference type="PROSITE" id="PS51186"/>
    </source>
</evidence>
<comment type="caution">
    <text evidence="2">The sequence shown here is derived from an EMBL/GenBank/DDBJ whole genome shotgun (WGS) entry which is preliminary data.</text>
</comment>
<keyword evidence="3" id="KW-1185">Reference proteome</keyword>
<dbReference type="SUPFAM" id="SSF55729">
    <property type="entry name" value="Acyl-CoA N-acyltransferases (Nat)"/>
    <property type="match status" value="1"/>
</dbReference>